<accession>A0A0P9EIL9</accession>
<dbReference type="Pfam" id="PF00071">
    <property type="entry name" value="Ras"/>
    <property type="match status" value="2"/>
</dbReference>
<dbReference type="PROSITE" id="PS51421">
    <property type="entry name" value="RAS"/>
    <property type="match status" value="1"/>
</dbReference>
<dbReference type="NCBIfam" id="TIGR00231">
    <property type="entry name" value="small_GTP"/>
    <property type="match status" value="1"/>
</dbReference>
<dbReference type="EMBL" id="KQ474083">
    <property type="protein sequence ID" value="KPV73226.1"/>
    <property type="molecule type" value="Genomic_DNA"/>
</dbReference>
<dbReference type="InterPro" id="IPR020849">
    <property type="entry name" value="Small_GTPase_Ras-type"/>
</dbReference>
<evidence type="ECO:0000313" key="5">
    <source>
        <dbReference type="EMBL" id="KPV73226.1"/>
    </source>
</evidence>
<evidence type="ECO:0000256" key="4">
    <source>
        <dbReference type="SAM" id="MobiDB-lite"/>
    </source>
</evidence>
<dbReference type="InterPro" id="IPR005225">
    <property type="entry name" value="Small_GTP-bd"/>
</dbReference>
<dbReference type="InterPro" id="IPR001806">
    <property type="entry name" value="Small_GTPase"/>
</dbReference>
<dbReference type="SUPFAM" id="SSF52540">
    <property type="entry name" value="P-loop containing nucleoside triphosphate hydrolases"/>
    <property type="match status" value="1"/>
</dbReference>
<proteinExistence type="predicted"/>
<dbReference type="GO" id="GO:0005525">
    <property type="term" value="F:GTP binding"/>
    <property type="evidence" value="ECO:0007669"/>
    <property type="project" value="UniProtKB-KW"/>
</dbReference>
<dbReference type="GO" id="GO:0003924">
    <property type="term" value="F:GTPase activity"/>
    <property type="evidence" value="ECO:0007669"/>
    <property type="project" value="InterPro"/>
</dbReference>
<dbReference type="GO" id="GO:0005886">
    <property type="term" value="C:plasma membrane"/>
    <property type="evidence" value="ECO:0007669"/>
    <property type="project" value="UniProtKB-SubCell"/>
</dbReference>
<feature type="compositionally biased region" description="Low complexity" evidence="4">
    <location>
        <begin position="201"/>
        <end position="217"/>
    </location>
</feature>
<evidence type="ECO:0000313" key="6">
    <source>
        <dbReference type="Proteomes" id="UP000053890"/>
    </source>
</evidence>
<feature type="compositionally biased region" description="Gly residues" evidence="4">
    <location>
        <begin position="218"/>
        <end position="228"/>
    </location>
</feature>
<name>A0A0P9EIL9_RHOGW</name>
<dbReference type="InterPro" id="IPR027417">
    <property type="entry name" value="P-loop_NTPase"/>
</dbReference>
<dbReference type="PROSITE" id="PS51419">
    <property type="entry name" value="RAB"/>
    <property type="match status" value="1"/>
</dbReference>
<evidence type="ECO:0000256" key="2">
    <source>
        <dbReference type="ARBA" id="ARBA00022741"/>
    </source>
</evidence>
<dbReference type="STRING" id="578459.A0A0P9EIL9"/>
<evidence type="ECO:0000256" key="1">
    <source>
        <dbReference type="ARBA" id="ARBA00004342"/>
    </source>
</evidence>
<keyword evidence="6" id="KW-1185">Reference proteome</keyword>
<gene>
    <name evidence="5" type="ORF">RHOBADRAFT_55002</name>
</gene>
<reference evidence="5 6" key="1">
    <citation type="journal article" date="2015" name="Front. Microbiol.">
        <title>Genome sequence of the plant growth promoting endophytic yeast Rhodotorula graminis WP1.</title>
        <authorList>
            <person name="Firrincieli A."/>
            <person name="Otillar R."/>
            <person name="Salamov A."/>
            <person name="Schmutz J."/>
            <person name="Khan Z."/>
            <person name="Redman R.S."/>
            <person name="Fleck N.D."/>
            <person name="Lindquist E."/>
            <person name="Grigoriev I.V."/>
            <person name="Doty S.L."/>
        </authorList>
    </citation>
    <scope>NUCLEOTIDE SEQUENCE [LARGE SCALE GENOMIC DNA]</scope>
    <source>
        <strain evidence="5 6">WP1</strain>
    </source>
</reference>
<protein>
    <submittedName>
        <fullName evidence="5">Uncharacterized protein</fullName>
    </submittedName>
</protein>
<dbReference type="Gene3D" id="3.40.50.300">
    <property type="entry name" value="P-loop containing nucleotide triphosphate hydrolases"/>
    <property type="match status" value="1"/>
</dbReference>
<dbReference type="Proteomes" id="UP000053890">
    <property type="component" value="Unassembled WGS sequence"/>
</dbReference>
<feature type="region of interest" description="Disordered" evidence="4">
    <location>
        <begin position="201"/>
        <end position="237"/>
    </location>
</feature>
<dbReference type="GO" id="GO:0007165">
    <property type="term" value="P:signal transduction"/>
    <property type="evidence" value="ECO:0007669"/>
    <property type="project" value="InterPro"/>
</dbReference>
<evidence type="ECO:0000256" key="3">
    <source>
        <dbReference type="ARBA" id="ARBA00023134"/>
    </source>
</evidence>
<dbReference type="SMART" id="SM00175">
    <property type="entry name" value="RAB"/>
    <property type="match status" value="1"/>
</dbReference>
<dbReference type="GeneID" id="28978056"/>
<dbReference type="SMART" id="SM00174">
    <property type="entry name" value="RHO"/>
    <property type="match status" value="1"/>
</dbReference>
<dbReference type="OMA" id="EYKLVVM"/>
<organism evidence="5 6">
    <name type="scientific">Rhodotorula graminis (strain WP1)</name>
    <dbReference type="NCBI Taxonomy" id="578459"/>
    <lineage>
        <taxon>Eukaryota</taxon>
        <taxon>Fungi</taxon>
        <taxon>Dikarya</taxon>
        <taxon>Basidiomycota</taxon>
        <taxon>Pucciniomycotina</taxon>
        <taxon>Microbotryomycetes</taxon>
        <taxon>Sporidiobolales</taxon>
        <taxon>Sporidiobolaceae</taxon>
        <taxon>Rhodotorula</taxon>
    </lineage>
</organism>
<keyword evidence="3" id="KW-0342">GTP-binding</keyword>
<dbReference type="PRINTS" id="PR00449">
    <property type="entry name" value="RASTRNSFRMNG"/>
</dbReference>
<dbReference type="PANTHER" id="PTHR24070">
    <property type="entry name" value="RAS, DI-RAS, AND RHEB FAMILY MEMBERS OF SMALL GTPASE SUPERFAMILY"/>
    <property type="match status" value="1"/>
</dbReference>
<dbReference type="RefSeq" id="XP_018269275.1">
    <property type="nucleotide sequence ID" value="XM_018417608.1"/>
</dbReference>
<keyword evidence="2" id="KW-0547">Nucleotide-binding</keyword>
<dbReference type="OrthoDB" id="5976022at2759"/>
<sequence length="237" mass="25353">MRHRPEYKVVIMGGGGVGKSALTVRFIHQIFVSAYDPTIEDSYRRNLNVDGITVALEVLDTAGTEQFMSLSSLYVRSGDGFLLVFSLTLLDSVAELHTIWEQIQRIKETTHGTAAAARGGGAGARAGAMGEKLERPRVPVVLVGNKLDLQHERQVGREVAVNLSRSWGGVPYYETSARKEINVAAIFEDVVRQMIKADAFASSGSNSSSRRSSRTGASGAGGGAGGGAGRKRRCTLL</sequence>
<dbReference type="SMART" id="SM00173">
    <property type="entry name" value="RAS"/>
    <property type="match status" value="1"/>
</dbReference>
<comment type="subcellular location">
    <subcellularLocation>
        <location evidence="1">Cell membrane</location>
        <topology evidence="1">Lipid-anchor</topology>
        <orientation evidence="1">Cytoplasmic side</orientation>
    </subcellularLocation>
</comment>
<dbReference type="PROSITE" id="PS51420">
    <property type="entry name" value="RHO"/>
    <property type="match status" value="1"/>
</dbReference>
<dbReference type="AlphaFoldDB" id="A0A0P9EIL9"/>